<proteinExistence type="predicted"/>
<feature type="transmembrane region" description="Helical" evidence="1">
    <location>
        <begin position="72"/>
        <end position="90"/>
    </location>
</feature>
<name>A0AAU7W5B8_9MICO</name>
<keyword evidence="1" id="KW-1133">Transmembrane helix</keyword>
<organism evidence="2">
    <name type="scientific">Agromyces sp. G08B096</name>
    <dbReference type="NCBI Taxonomy" id="3156399"/>
    <lineage>
        <taxon>Bacteria</taxon>
        <taxon>Bacillati</taxon>
        <taxon>Actinomycetota</taxon>
        <taxon>Actinomycetes</taxon>
        <taxon>Micrococcales</taxon>
        <taxon>Microbacteriaceae</taxon>
        <taxon>Agromyces</taxon>
    </lineage>
</organism>
<keyword evidence="1" id="KW-0812">Transmembrane</keyword>
<evidence type="ECO:0000313" key="2">
    <source>
        <dbReference type="EMBL" id="XBX81601.1"/>
    </source>
</evidence>
<feature type="transmembrane region" description="Helical" evidence="1">
    <location>
        <begin position="48"/>
        <end position="65"/>
    </location>
</feature>
<feature type="transmembrane region" description="Helical" evidence="1">
    <location>
        <begin position="96"/>
        <end position="112"/>
    </location>
</feature>
<dbReference type="EMBL" id="CP158374">
    <property type="protein sequence ID" value="XBX81601.1"/>
    <property type="molecule type" value="Genomic_DNA"/>
</dbReference>
<feature type="transmembrane region" description="Helical" evidence="1">
    <location>
        <begin position="21"/>
        <end position="42"/>
    </location>
</feature>
<sequence>MTAAAASSTVSAPARRTSAGFIVLLVAVGVLTAVGLLVGEGARGEVTASVPMTAVGIAALCYLAAAATGIRWMAWLFAGIGTLLVFGAELLDLPRWVVLAVAGGVFAVVGLVRRPAVTLPQTLAMVGFFGVAALALLLEPRFGLVVAGVALAAHAGWDLLHYRRDIVVNRSLALWCLGLDLVLGGACVVLAVTG</sequence>
<feature type="transmembrane region" description="Helical" evidence="1">
    <location>
        <begin position="172"/>
        <end position="192"/>
    </location>
</feature>
<gene>
    <name evidence="2" type="ORF">ABIQ69_13410</name>
</gene>
<keyword evidence="1" id="KW-0472">Membrane</keyword>
<protein>
    <submittedName>
        <fullName evidence="2">Uncharacterized protein</fullName>
    </submittedName>
</protein>
<dbReference type="AlphaFoldDB" id="A0AAU7W5B8"/>
<accession>A0AAU7W5B8</accession>
<dbReference type="RefSeq" id="WP_350347623.1">
    <property type="nucleotide sequence ID" value="NZ_CP158374.1"/>
</dbReference>
<evidence type="ECO:0000256" key="1">
    <source>
        <dbReference type="SAM" id="Phobius"/>
    </source>
</evidence>
<reference evidence="2" key="1">
    <citation type="submission" date="2024-05" db="EMBL/GenBank/DDBJ databases">
        <authorList>
            <person name="Yu L."/>
        </authorList>
    </citation>
    <scope>NUCLEOTIDE SEQUENCE</scope>
    <source>
        <strain evidence="2">G08B096</strain>
    </source>
</reference>